<protein>
    <submittedName>
        <fullName evidence="1">Uncharacterized protein</fullName>
    </submittedName>
</protein>
<sequence>MKNIITKELSDQYFKLPKNLRDWLASDTSTNVVISLNTRFKMIGEGEISVIPRLVALVVLKVIPPEKFTYELSGELPFLKKEEVENIAFQIKDRILRPVKALLRENYGIASERLDTKLPEPEVLKARVSQVEKEIKPEIKPEAEIVLREDIPKPKITDFKAPVVEVKEEEIKVKAPLVTEEAKVTNPQKPFTLEEE</sequence>
<proteinExistence type="predicted"/>
<dbReference type="EMBL" id="PFAY01000009">
    <property type="protein sequence ID" value="PIT93211.1"/>
    <property type="molecule type" value="Genomic_DNA"/>
</dbReference>
<comment type="caution">
    <text evidence="1">The sequence shown here is derived from an EMBL/GenBank/DDBJ whole genome shotgun (WGS) entry which is preliminary data.</text>
</comment>
<organism evidence="1 2">
    <name type="scientific">Candidatus Harrisonbacteria bacterium CG10_big_fil_rev_8_21_14_0_10_38_8</name>
    <dbReference type="NCBI Taxonomy" id="1974582"/>
    <lineage>
        <taxon>Bacteria</taxon>
        <taxon>Candidatus Harrisoniibacteriota</taxon>
    </lineage>
</organism>
<name>A0A2M6WK96_9BACT</name>
<reference evidence="2" key="1">
    <citation type="submission" date="2017-09" db="EMBL/GenBank/DDBJ databases">
        <title>Depth-based differentiation of microbial function through sediment-hosted aquifers and enrichment of novel symbionts in the deep terrestrial subsurface.</title>
        <authorList>
            <person name="Probst A.J."/>
            <person name="Ladd B."/>
            <person name="Jarett J.K."/>
            <person name="Geller-Mcgrath D.E."/>
            <person name="Sieber C.M.K."/>
            <person name="Emerson J.B."/>
            <person name="Anantharaman K."/>
            <person name="Thomas B.C."/>
            <person name="Malmstrom R."/>
            <person name="Stieglmeier M."/>
            <person name="Klingl A."/>
            <person name="Woyke T."/>
            <person name="Ryan C.M."/>
            <person name="Banfield J.F."/>
        </authorList>
    </citation>
    <scope>NUCLEOTIDE SEQUENCE [LARGE SCALE GENOMIC DNA]</scope>
</reference>
<evidence type="ECO:0000313" key="2">
    <source>
        <dbReference type="Proteomes" id="UP000229112"/>
    </source>
</evidence>
<dbReference type="Proteomes" id="UP000229112">
    <property type="component" value="Unassembled WGS sequence"/>
</dbReference>
<evidence type="ECO:0000313" key="1">
    <source>
        <dbReference type="EMBL" id="PIT93211.1"/>
    </source>
</evidence>
<dbReference type="AlphaFoldDB" id="A0A2M6WK96"/>
<accession>A0A2M6WK96</accession>
<gene>
    <name evidence="1" type="ORF">COU06_01175</name>
</gene>